<dbReference type="SMART" id="SM00409">
    <property type="entry name" value="IG"/>
    <property type="match status" value="2"/>
</dbReference>
<proteinExistence type="predicted"/>
<feature type="chain" id="PRO_5045099456" description="Ig-like domain-containing protein" evidence="4">
    <location>
        <begin position="23"/>
        <end position="324"/>
    </location>
</feature>
<keyword evidence="2" id="KW-1015">Disulfide bond</keyword>
<protein>
    <recommendedName>
        <fullName evidence="5">Ig-like domain-containing protein</fullName>
    </recommendedName>
</protein>
<dbReference type="Gene3D" id="2.60.40.10">
    <property type="entry name" value="Immunoglobulins"/>
    <property type="match status" value="2"/>
</dbReference>
<evidence type="ECO:0000256" key="4">
    <source>
        <dbReference type="SAM" id="SignalP"/>
    </source>
</evidence>
<dbReference type="PROSITE" id="PS50835">
    <property type="entry name" value="IG_LIKE"/>
    <property type="match status" value="1"/>
</dbReference>
<dbReference type="InterPro" id="IPR036179">
    <property type="entry name" value="Ig-like_dom_sf"/>
</dbReference>
<feature type="domain" description="Ig-like" evidence="5">
    <location>
        <begin position="120"/>
        <end position="198"/>
    </location>
</feature>
<dbReference type="InterPro" id="IPR050488">
    <property type="entry name" value="Ig_Fc_receptor"/>
</dbReference>
<dbReference type="InterPro" id="IPR007110">
    <property type="entry name" value="Ig-like_dom"/>
</dbReference>
<feature type="signal peptide" evidence="4">
    <location>
        <begin position="1"/>
        <end position="22"/>
    </location>
</feature>
<comment type="caution">
    <text evidence="6">The sequence shown here is derived from an EMBL/GenBank/DDBJ whole genome shotgun (WGS) entry which is preliminary data.</text>
</comment>
<feature type="transmembrane region" description="Helical" evidence="3">
    <location>
        <begin position="218"/>
        <end position="242"/>
    </location>
</feature>
<dbReference type="SUPFAM" id="SSF48726">
    <property type="entry name" value="Immunoglobulin"/>
    <property type="match status" value="1"/>
</dbReference>
<evidence type="ECO:0000256" key="3">
    <source>
        <dbReference type="SAM" id="Phobius"/>
    </source>
</evidence>
<keyword evidence="3" id="KW-0472">Membrane</keyword>
<dbReference type="PANTHER" id="PTHR11481">
    <property type="entry name" value="IMMUNOGLOBULIN FC RECEPTOR"/>
    <property type="match status" value="1"/>
</dbReference>
<organism evidence="6 7">
    <name type="scientific">Ameca splendens</name>
    <dbReference type="NCBI Taxonomy" id="208324"/>
    <lineage>
        <taxon>Eukaryota</taxon>
        <taxon>Metazoa</taxon>
        <taxon>Chordata</taxon>
        <taxon>Craniata</taxon>
        <taxon>Vertebrata</taxon>
        <taxon>Euteleostomi</taxon>
        <taxon>Actinopterygii</taxon>
        <taxon>Neopterygii</taxon>
        <taxon>Teleostei</taxon>
        <taxon>Neoteleostei</taxon>
        <taxon>Acanthomorphata</taxon>
        <taxon>Ovalentaria</taxon>
        <taxon>Atherinomorphae</taxon>
        <taxon>Cyprinodontiformes</taxon>
        <taxon>Goodeidae</taxon>
        <taxon>Ameca</taxon>
    </lineage>
</organism>
<keyword evidence="3" id="KW-1133">Transmembrane helix</keyword>
<keyword evidence="1 4" id="KW-0732">Signal</keyword>
<evidence type="ECO:0000259" key="5">
    <source>
        <dbReference type="PROSITE" id="PS50835"/>
    </source>
</evidence>
<dbReference type="EMBL" id="JAHRIP010028749">
    <property type="protein sequence ID" value="MEQ2291062.1"/>
    <property type="molecule type" value="Genomic_DNA"/>
</dbReference>
<reference evidence="6 7" key="1">
    <citation type="submission" date="2021-06" db="EMBL/GenBank/DDBJ databases">
        <authorList>
            <person name="Palmer J.M."/>
        </authorList>
    </citation>
    <scope>NUCLEOTIDE SEQUENCE [LARGE SCALE GENOMIC DNA]</scope>
    <source>
        <strain evidence="6 7">AS_MEX2019</strain>
        <tissue evidence="6">Muscle</tissue>
    </source>
</reference>
<dbReference type="PANTHER" id="PTHR11481:SF64">
    <property type="entry name" value="FC RECEPTOR-LIKE PROTEIN 4"/>
    <property type="match status" value="1"/>
</dbReference>
<dbReference type="InterPro" id="IPR003599">
    <property type="entry name" value="Ig_sub"/>
</dbReference>
<evidence type="ECO:0000313" key="7">
    <source>
        <dbReference type="Proteomes" id="UP001469553"/>
    </source>
</evidence>
<keyword evidence="3" id="KW-0812">Transmembrane</keyword>
<evidence type="ECO:0000256" key="1">
    <source>
        <dbReference type="ARBA" id="ARBA00022729"/>
    </source>
</evidence>
<name>A0ABV0YBM5_9TELE</name>
<accession>A0ABV0YBM5</accession>
<evidence type="ECO:0000256" key="2">
    <source>
        <dbReference type="ARBA" id="ARBA00023157"/>
    </source>
</evidence>
<keyword evidence="7" id="KW-1185">Reference proteome</keyword>
<sequence length="324" mass="36232">MEVTALCIQIFMNVFFLLSTQACLSYTVQKFAFPIISPDKLQFFEYESFSVNCGGDKVMNAWRVMRKLSKMSPKNVSEACSNPAPSCTIRHTLERHSGEYWCENDKGERSQALNISVTAGRLILNISAQPVEEGSNVTLRCINKNTKKAYNSDVFKDGFLQGTYYETDMILSKVSKSDEGLYKCSISGAGESPESWLAVVKPIEEEGSNEKMQRLTNLALILILLLCTFFTLMFLVIGVILYKKHKALKAEIVTDPKDTTYAFVNKPRKRNAGGDTANEPDDVTYAAVQIKKKGSKFTKATIEQHASEQESTYSLIALKRGNNN</sequence>
<dbReference type="Proteomes" id="UP001469553">
    <property type="component" value="Unassembled WGS sequence"/>
</dbReference>
<evidence type="ECO:0000313" key="6">
    <source>
        <dbReference type="EMBL" id="MEQ2291062.1"/>
    </source>
</evidence>
<dbReference type="InterPro" id="IPR013783">
    <property type="entry name" value="Ig-like_fold"/>
</dbReference>
<gene>
    <name evidence="6" type="ORF">AMECASPLE_009530</name>
</gene>